<dbReference type="AlphaFoldDB" id="A0A0E9U2Q8"/>
<reference evidence="1" key="1">
    <citation type="submission" date="2014-11" db="EMBL/GenBank/DDBJ databases">
        <authorList>
            <person name="Amaro Gonzalez C."/>
        </authorList>
    </citation>
    <scope>NUCLEOTIDE SEQUENCE</scope>
</reference>
<sequence length="61" mass="7169">MMRKHGHRLLYKCFLPQTKIIQSLHACFPFLKLMLNLINFTFVLQSTSLGLFFFSTNESNT</sequence>
<proteinExistence type="predicted"/>
<reference evidence="1" key="2">
    <citation type="journal article" date="2015" name="Fish Shellfish Immunol.">
        <title>Early steps in the European eel (Anguilla anguilla)-Vibrio vulnificus interaction in the gills: Role of the RtxA13 toxin.</title>
        <authorList>
            <person name="Callol A."/>
            <person name="Pajuelo D."/>
            <person name="Ebbesson L."/>
            <person name="Teles M."/>
            <person name="MacKenzie S."/>
            <person name="Amaro C."/>
        </authorList>
    </citation>
    <scope>NUCLEOTIDE SEQUENCE</scope>
</reference>
<evidence type="ECO:0000313" key="1">
    <source>
        <dbReference type="EMBL" id="JAH59223.1"/>
    </source>
</evidence>
<protein>
    <submittedName>
        <fullName evidence="1">Uncharacterized protein</fullName>
    </submittedName>
</protein>
<organism evidence="1">
    <name type="scientific">Anguilla anguilla</name>
    <name type="common">European freshwater eel</name>
    <name type="synonym">Muraena anguilla</name>
    <dbReference type="NCBI Taxonomy" id="7936"/>
    <lineage>
        <taxon>Eukaryota</taxon>
        <taxon>Metazoa</taxon>
        <taxon>Chordata</taxon>
        <taxon>Craniata</taxon>
        <taxon>Vertebrata</taxon>
        <taxon>Euteleostomi</taxon>
        <taxon>Actinopterygii</taxon>
        <taxon>Neopterygii</taxon>
        <taxon>Teleostei</taxon>
        <taxon>Anguilliformes</taxon>
        <taxon>Anguillidae</taxon>
        <taxon>Anguilla</taxon>
    </lineage>
</organism>
<accession>A0A0E9U2Q8</accession>
<dbReference type="EMBL" id="GBXM01049354">
    <property type="protein sequence ID" value="JAH59223.1"/>
    <property type="molecule type" value="Transcribed_RNA"/>
</dbReference>
<name>A0A0E9U2Q8_ANGAN</name>